<dbReference type="InterPro" id="IPR011990">
    <property type="entry name" value="TPR-like_helical_dom_sf"/>
</dbReference>
<keyword evidence="1" id="KW-0732">Signal</keyword>
<sequence>MVIKSAKKQLVKMLFLFVPLILSGRSMAEIPVPAKVYHHDPDFLSSFSIDMPNNKEEFYVLVKQSDEENSEANWMVAVIYDQSDAGEEAKKYYQRSIERQDDYMGRSAVNLGYLYSKNGYIQKAMTLFHQAGDAGYYGGFEALGTEYFVGDNITYNFEKARFYYDKAAELGCVKCQYLIDNWTDAVKLKQRDLKIKVNQ</sequence>
<name>W1J0C0_9GAMM</name>
<dbReference type="SUPFAM" id="SSF81901">
    <property type="entry name" value="HCP-like"/>
    <property type="match status" value="1"/>
</dbReference>
<dbReference type="Gene3D" id="1.25.40.10">
    <property type="entry name" value="Tetratricopeptide repeat domain"/>
    <property type="match status" value="1"/>
</dbReference>
<dbReference type="AlphaFoldDB" id="W1J0C0"/>
<dbReference type="OrthoDB" id="6442884at2"/>
<dbReference type="STRING" id="1427518.XSR1_400015"/>
<organism evidence="2 3">
    <name type="scientific">Xenorhabdus szentirmaii DSM 16338</name>
    <dbReference type="NCBI Taxonomy" id="1427518"/>
    <lineage>
        <taxon>Bacteria</taxon>
        <taxon>Pseudomonadati</taxon>
        <taxon>Pseudomonadota</taxon>
        <taxon>Gammaproteobacteria</taxon>
        <taxon>Enterobacterales</taxon>
        <taxon>Morganellaceae</taxon>
        <taxon>Xenorhabdus</taxon>
    </lineage>
</organism>
<protein>
    <submittedName>
        <fullName evidence="2">Similarities with eukaryotic protein</fullName>
    </submittedName>
</protein>
<comment type="caution">
    <text evidence="2">The sequence shown here is derived from an EMBL/GenBank/DDBJ whole genome shotgun (WGS) entry which is preliminary data.</text>
</comment>
<keyword evidence="3" id="KW-1185">Reference proteome</keyword>
<proteinExistence type="predicted"/>
<evidence type="ECO:0000256" key="1">
    <source>
        <dbReference type="SAM" id="SignalP"/>
    </source>
</evidence>
<evidence type="ECO:0000313" key="2">
    <source>
        <dbReference type="EMBL" id="CDL84177.1"/>
    </source>
</evidence>
<feature type="chain" id="PRO_5004804168" evidence="1">
    <location>
        <begin position="29"/>
        <end position="199"/>
    </location>
</feature>
<accession>W1J0C0</accession>
<dbReference type="InterPro" id="IPR019734">
    <property type="entry name" value="TPR_rpt"/>
</dbReference>
<feature type="signal peptide" evidence="1">
    <location>
        <begin position="1"/>
        <end position="28"/>
    </location>
</feature>
<reference evidence="2" key="1">
    <citation type="submission" date="2013-11" db="EMBL/GenBank/DDBJ databases">
        <title>Draft genome sequence and annotation of the entomopathogenic bacteria, Xenorhabdus cabanillasi strain JM26 and Xenorhabdus szentirmai strain DSM 16338.</title>
        <authorList>
            <person name="Gualtieri M."/>
            <person name="Ogier J.C."/>
            <person name="Pages S."/>
            <person name="Givaudan A."/>
            <person name="Gaudriault S."/>
        </authorList>
    </citation>
    <scope>NUCLEOTIDE SEQUENCE [LARGE SCALE GENOMIC DNA]</scope>
    <source>
        <strain evidence="2">DSM 16338</strain>
    </source>
</reference>
<evidence type="ECO:0000313" key="3">
    <source>
        <dbReference type="Proteomes" id="UP000019202"/>
    </source>
</evidence>
<dbReference type="Proteomes" id="UP000019202">
    <property type="component" value="Unassembled WGS sequence"/>
</dbReference>
<dbReference type="Pfam" id="PF13181">
    <property type="entry name" value="TPR_8"/>
    <property type="match status" value="2"/>
</dbReference>
<gene>
    <name evidence="2" type="ORF">XSR1_400015</name>
</gene>
<dbReference type="EMBL" id="CBXF010000100">
    <property type="protein sequence ID" value="CDL84177.1"/>
    <property type="molecule type" value="Genomic_DNA"/>
</dbReference>